<protein>
    <recommendedName>
        <fullName evidence="3">Peptidase M15A C-terminal domain-containing protein</fullName>
    </recommendedName>
</protein>
<dbReference type="InterPro" id="IPR009045">
    <property type="entry name" value="Zn_M74/Hedgehog-like"/>
</dbReference>
<evidence type="ECO:0000313" key="1">
    <source>
        <dbReference type="EMBL" id="QGA66060.1"/>
    </source>
</evidence>
<reference evidence="1 2" key="1">
    <citation type="submission" date="2019-10" db="EMBL/GenBank/DDBJ databases">
        <title>Vibrio sp. nov., isolated from Coralline algae surface.</title>
        <authorList>
            <person name="Geng Y."/>
            <person name="Zhang X."/>
        </authorList>
    </citation>
    <scope>NUCLEOTIDE SEQUENCE [LARGE SCALE GENOMIC DNA]</scope>
    <source>
        <strain evidence="1 2">SM1977</strain>
    </source>
</reference>
<keyword evidence="2" id="KW-1185">Reference proteome</keyword>
<evidence type="ECO:0000313" key="2">
    <source>
        <dbReference type="Proteomes" id="UP000348942"/>
    </source>
</evidence>
<dbReference type="EMBL" id="CP045699">
    <property type="protein sequence ID" value="QGA66060.1"/>
    <property type="molecule type" value="Genomic_DNA"/>
</dbReference>
<dbReference type="SUPFAM" id="SSF55166">
    <property type="entry name" value="Hedgehog/DD-peptidase"/>
    <property type="match status" value="1"/>
</dbReference>
<organism evidence="1 2">
    <name type="scientific">Vibrio algicola</name>
    <dbReference type="NCBI Taxonomy" id="2662262"/>
    <lineage>
        <taxon>Bacteria</taxon>
        <taxon>Pseudomonadati</taxon>
        <taxon>Pseudomonadota</taxon>
        <taxon>Gammaproteobacteria</taxon>
        <taxon>Vibrionales</taxon>
        <taxon>Vibrionaceae</taxon>
        <taxon>Vibrio</taxon>
    </lineage>
</organism>
<sequence>MDDESSLALQQLSYQLLKPIEESFGEIDITYGFTSFELLKYIKKYSPGDMAPELDQHAAFELNSRGTRICKRDGAACDIYVEGYKEKMHLIAQYVITELPFDRLYYYGKDRPIHITFGPDHSRYLHVKERDRYGKRNLGKGAKGDKAIELLNISI</sequence>
<evidence type="ECO:0008006" key="3">
    <source>
        <dbReference type="Google" id="ProtNLM"/>
    </source>
</evidence>
<accession>A0A5Q0TGP0</accession>
<proteinExistence type="predicted"/>
<gene>
    <name evidence="1" type="ORF">GFB47_08565</name>
</gene>
<name>A0A5Q0TGP0_9VIBR</name>
<dbReference type="Proteomes" id="UP000348942">
    <property type="component" value="Chromosome 1"/>
</dbReference>
<dbReference type="AlphaFoldDB" id="A0A5Q0TGP0"/>